<reference evidence="1" key="1">
    <citation type="submission" date="2021-06" db="EMBL/GenBank/DDBJ databases">
        <authorList>
            <person name="Kallberg Y."/>
            <person name="Tangrot J."/>
            <person name="Rosling A."/>
        </authorList>
    </citation>
    <scope>NUCLEOTIDE SEQUENCE</scope>
    <source>
        <strain evidence="1">28 12/20/2015</strain>
    </source>
</reference>
<keyword evidence="2" id="KW-1185">Reference proteome</keyword>
<evidence type="ECO:0000313" key="2">
    <source>
        <dbReference type="Proteomes" id="UP000789366"/>
    </source>
</evidence>
<gene>
    <name evidence="1" type="ORF">SPELUC_LOCUS14774</name>
</gene>
<feature type="non-terminal residue" evidence="1">
    <location>
        <position position="1"/>
    </location>
</feature>
<proteinExistence type="predicted"/>
<name>A0ACA9QKN1_9GLOM</name>
<accession>A0ACA9QKN1</accession>
<feature type="non-terminal residue" evidence="1">
    <location>
        <position position="135"/>
    </location>
</feature>
<sequence length="135" mass="15485">LIFIVHGLTIHAAPLHEVKSSHLLKRCLGGGYGDCIEGDRCEDGYDCEKHLVCYEGYCKKPKASESIDDNSEFIEDNSEFIDDNSEFIDDNSEFKDNDSEFKDNDSEFLDINSEFIDNDSEAIYDNLEFIYDKRS</sequence>
<dbReference type="Proteomes" id="UP000789366">
    <property type="component" value="Unassembled WGS sequence"/>
</dbReference>
<evidence type="ECO:0000313" key="1">
    <source>
        <dbReference type="EMBL" id="CAG8755541.1"/>
    </source>
</evidence>
<organism evidence="1 2">
    <name type="scientific">Cetraspora pellucida</name>
    <dbReference type="NCBI Taxonomy" id="1433469"/>
    <lineage>
        <taxon>Eukaryota</taxon>
        <taxon>Fungi</taxon>
        <taxon>Fungi incertae sedis</taxon>
        <taxon>Mucoromycota</taxon>
        <taxon>Glomeromycotina</taxon>
        <taxon>Glomeromycetes</taxon>
        <taxon>Diversisporales</taxon>
        <taxon>Gigasporaceae</taxon>
        <taxon>Cetraspora</taxon>
    </lineage>
</organism>
<comment type="caution">
    <text evidence="1">The sequence shown here is derived from an EMBL/GenBank/DDBJ whole genome shotgun (WGS) entry which is preliminary data.</text>
</comment>
<protein>
    <submittedName>
        <fullName evidence="1">12932_t:CDS:1</fullName>
    </submittedName>
</protein>
<dbReference type="EMBL" id="CAJVPW010045260">
    <property type="protein sequence ID" value="CAG8755541.1"/>
    <property type="molecule type" value="Genomic_DNA"/>
</dbReference>